<proteinExistence type="predicted"/>
<organism evidence="1 2">
    <name type="scientific">Clostridium perfringens</name>
    <dbReference type="NCBI Taxonomy" id="1502"/>
    <lineage>
        <taxon>Bacteria</taxon>
        <taxon>Bacillati</taxon>
        <taxon>Bacillota</taxon>
        <taxon>Clostridia</taxon>
        <taxon>Eubacteriales</taxon>
        <taxon>Clostridiaceae</taxon>
        <taxon>Clostridium</taxon>
    </lineage>
</organism>
<sequence length="40" mass="4870">MTRILNKNKNELLDVLDIFMTEDIYLGNIKMFFTWCKDNK</sequence>
<dbReference type="Proteomes" id="UP001222958">
    <property type="component" value="Unassembled WGS sequence"/>
</dbReference>
<name>A0AAP4A626_CLOPF</name>
<protein>
    <submittedName>
        <fullName evidence="1">Uncharacterized protein</fullName>
    </submittedName>
</protein>
<dbReference type="AlphaFoldDB" id="A0AAP4A626"/>
<dbReference type="RefSeq" id="WP_279857252.1">
    <property type="nucleotide sequence ID" value="NZ_JARVUX010000002.1"/>
</dbReference>
<reference evidence="1" key="1">
    <citation type="submission" date="2023-04" db="EMBL/GenBank/DDBJ databases">
        <title>Epidemiological investigation of Clostridium perfringens isolated from cattle.</title>
        <authorList>
            <person name="Tian R."/>
        </authorList>
    </citation>
    <scope>NUCLEOTIDE SEQUENCE</scope>
    <source>
        <strain evidence="1">ZWCP172</strain>
    </source>
</reference>
<evidence type="ECO:0000313" key="1">
    <source>
        <dbReference type="EMBL" id="MDH2335712.1"/>
    </source>
</evidence>
<dbReference type="EMBL" id="JARVUX010000002">
    <property type="protein sequence ID" value="MDH2335712.1"/>
    <property type="molecule type" value="Genomic_DNA"/>
</dbReference>
<evidence type="ECO:0000313" key="2">
    <source>
        <dbReference type="Proteomes" id="UP001222958"/>
    </source>
</evidence>
<comment type="caution">
    <text evidence="1">The sequence shown here is derived from an EMBL/GenBank/DDBJ whole genome shotgun (WGS) entry which is preliminary data.</text>
</comment>
<gene>
    <name evidence="1" type="ORF">QDQ28_05875</name>
</gene>
<accession>A0AAP4A626</accession>